<proteinExistence type="predicted"/>
<gene>
    <name evidence="3" type="ORF">Pla110_14000</name>
</gene>
<feature type="domain" description="DUF5722" evidence="2">
    <location>
        <begin position="125"/>
        <end position="519"/>
    </location>
</feature>
<evidence type="ECO:0000259" key="2">
    <source>
        <dbReference type="Pfam" id="PF18989"/>
    </source>
</evidence>
<sequence length="530" mass="60666" precursor="true">MKLLPSVLFILFTFSLQLASAGELKIRVDSDQIRFQPPEDLPTNTTLQLVERLPFEDDVKSADKAPVWEGTAEAFPESLPRFSEQRDRLYSRWALVEKNSSKPVPTFVYGQPAREIAKHQTAVNWPASPKGLQCVVDVDDALNLGVKYVAQNVDIRPLFDFAKQSELTWNVDGQRIHFDLAAIRHLDSYVSRMTKAGVNVSFILLNYIPTQPDANNPLIHPSSNLQEAPNHLGAFNLSDENGYRHYRAVVEFLADRYSAGNIEQGTISGIIVGNELQAHWWWYNLGQMKPEEVIAEYARALRVAQLAAAKAHPDLRVYVSLDQHWTARMMDDPTKFIPGKQFMEGLHQHIVERGDFPWHMAQHPYPQNLFNSRTWNDEQATFDINSPKITFRNLEVLMTWLNQPEHLYEGKPRRVILSEQGFHCEDGPEGEKIQAAAYAYAFYRTRQFEEIDAFILHRHVDHAHEGGLRLGLRAFKPGTISSPGTKRMSYDLFQHADDKDWQTHFEFAKPIIGIQSWSELDPKPVKTPSE</sequence>
<dbReference type="InterPro" id="IPR017853">
    <property type="entry name" value="GH"/>
</dbReference>
<evidence type="ECO:0000313" key="3">
    <source>
        <dbReference type="EMBL" id="QDU79686.1"/>
    </source>
</evidence>
<dbReference type="Proteomes" id="UP000317178">
    <property type="component" value="Chromosome"/>
</dbReference>
<dbReference type="AlphaFoldDB" id="A0A518CKD4"/>
<feature type="signal peptide" evidence="1">
    <location>
        <begin position="1"/>
        <end position="21"/>
    </location>
</feature>
<evidence type="ECO:0000313" key="4">
    <source>
        <dbReference type="Proteomes" id="UP000317178"/>
    </source>
</evidence>
<dbReference type="SUPFAM" id="SSF51445">
    <property type="entry name" value="(Trans)glycosidases"/>
    <property type="match status" value="1"/>
</dbReference>
<dbReference type="Pfam" id="PF18989">
    <property type="entry name" value="DUF5722"/>
    <property type="match status" value="1"/>
</dbReference>
<name>A0A518CKD4_9PLAN</name>
<dbReference type="RefSeq" id="WP_144994475.1">
    <property type="nucleotide sequence ID" value="NZ_CP036281.1"/>
</dbReference>
<feature type="chain" id="PRO_5022208136" description="DUF5722 domain-containing protein" evidence="1">
    <location>
        <begin position="22"/>
        <end position="530"/>
    </location>
</feature>
<dbReference type="InterPro" id="IPR043780">
    <property type="entry name" value="DUF5722"/>
</dbReference>
<evidence type="ECO:0000256" key="1">
    <source>
        <dbReference type="SAM" id="SignalP"/>
    </source>
</evidence>
<organism evidence="3 4">
    <name type="scientific">Polystyrenella longa</name>
    <dbReference type="NCBI Taxonomy" id="2528007"/>
    <lineage>
        <taxon>Bacteria</taxon>
        <taxon>Pseudomonadati</taxon>
        <taxon>Planctomycetota</taxon>
        <taxon>Planctomycetia</taxon>
        <taxon>Planctomycetales</taxon>
        <taxon>Planctomycetaceae</taxon>
        <taxon>Polystyrenella</taxon>
    </lineage>
</organism>
<dbReference type="KEGG" id="plon:Pla110_14000"/>
<reference evidence="3 4" key="1">
    <citation type="submission" date="2019-02" db="EMBL/GenBank/DDBJ databases">
        <title>Deep-cultivation of Planctomycetes and their phenomic and genomic characterization uncovers novel biology.</title>
        <authorList>
            <person name="Wiegand S."/>
            <person name="Jogler M."/>
            <person name="Boedeker C."/>
            <person name="Pinto D."/>
            <person name="Vollmers J."/>
            <person name="Rivas-Marin E."/>
            <person name="Kohn T."/>
            <person name="Peeters S.H."/>
            <person name="Heuer A."/>
            <person name="Rast P."/>
            <person name="Oberbeckmann S."/>
            <person name="Bunk B."/>
            <person name="Jeske O."/>
            <person name="Meyerdierks A."/>
            <person name="Storesund J.E."/>
            <person name="Kallscheuer N."/>
            <person name="Luecker S."/>
            <person name="Lage O.M."/>
            <person name="Pohl T."/>
            <person name="Merkel B.J."/>
            <person name="Hornburger P."/>
            <person name="Mueller R.-W."/>
            <person name="Bruemmer F."/>
            <person name="Labrenz M."/>
            <person name="Spormann A.M."/>
            <person name="Op den Camp H."/>
            <person name="Overmann J."/>
            <person name="Amann R."/>
            <person name="Jetten M.S.M."/>
            <person name="Mascher T."/>
            <person name="Medema M.H."/>
            <person name="Devos D.P."/>
            <person name="Kaster A.-K."/>
            <person name="Ovreas L."/>
            <person name="Rohde M."/>
            <person name="Galperin M.Y."/>
            <person name="Jogler C."/>
        </authorList>
    </citation>
    <scope>NUCLEOTIDE SEQUENCE [LARGE SCALE GENOMIC DNA]</scope>
    <source>
        <strain evidence="3 4">Pla110</strain>
    </source>
</reference>
<keyword evidence="1" id="KW-0732">Signal</keyword>
<protein>
    <recommendedName>
        <fullName evidence="2">DUF5722 domain-containing protein</fullName>
    </recommendedName>
</protein>
<dbReference type="EMBL" id="CP036281">
    <property type="protein sequence ID" value="QDU79686.1"/>
    <property type="molecule type" value="Genomic_DNA"/>
</dbReference>
<accession>A0A518CKD4</accession>
<dbReference type="OrthoDB" id="175224at2"/>
<keyword evidence="4" id="KW-1185">Reference proteome</keyword>
<dbReference type="Gene3D" id="3.20.20.80">
    <property type="entry name" value="Glycosidases"/>
    <property type="match status" value="1"/>
</dbReference>